<dbReference type="GO" id="GO:0000175">
    <property type="term" value="F:3'-5'-RNA exonuclease activity"/>
    <property type="evidence" value="ECO:0007669"/>
    <property type="project" value="UniProtKB-UniRule"/>
</dbReference>
<feature type="region of interest" description="Disordered" evidence="6">
    <location>
        <begin position="110"/>
        <end position="138"/>
    </location>
</feature>
<evidence type="ECO:0000313" key="9">
    <source>
        <dbReference type="Proteomes" id="UP000447434"/>
    </source>
</evidence>
<feature type="binding site" evidence="5">
    <location>
        <position position="543"/>
    </location>
    <ligand>
        <name>Mg(2+)</name>
        <dbReference type="ChEBI" id="CHEBI:18420"/>
    </ligand>
</feature>
<dbReference type="SUPFAM" id="SSF50249">
    <property type="entry name" value="Nucleic acid-binding proteins"/>
    <property type="match status" value="3"/>
</dbReference>
<evidence type="ECO:0000256" key="1">
    <source>
        <dbReference type="ARBA" id="ARBA00022490"/>
    </source>
</evidence>
<dbReference type="FunFam" id="2.40.50.690:FF:000007">
    <property type="entry name" value="DIS3-like exonuclease 2"/>
    <property type="match status" value="1"/>
</dbReference>
<dbReference type="InterPro" id="IPR041505">
    <property type="entry name" value="Dis3_CSD2"/>
</dbReference>
<comment type="function">
    <text evidence="5">3'-5'-exoribonuclease that specifically recognizes RNAs polyuridylated at their 3' end and mediates their degradation. Component of an exosome-independent RNA degradation pathway that mediates degradation of cytoplasmic mRNAs that have been deadenylated and subsequently uridylated at their 3'.</text>
</comment>
<keyword evidence="9" id="KW-1185">Reference proteome</keyword>
<dbReference type="GO" id="GO:0000932">
    <property type="term" value="C:P-body"/>
    <property type="evidence" value="ECO:0007669"/>
    <property type="project" value="UniProtKB-SubCell"/>
</dbReference>
<keyword evidence="5" id="KW-0378">Hydrolase</keyword>
<dbReference type="InterPro" id="IPR001900">
    <property type="entry name" value="RNase_II/R"/>
</dbReference>
<dbReference type="EC" id="3.1.13.-" evidence="5"/>
<feature type="region of interest" description="Disordered" evidence="6">
    <location>
        <begin position="275"/>
        <end position="309"/>
    </location>
</feature>
<dbReference type="PROSITE" id="PS01175">
    <property type="entry name" value="RIBONUCLEASE_II"/>
    <property type="match status" value="1"/>
</dbReference>
<feature type="binding site" evidence="5">
    <location>
        <position position="552"/>
    </location>
    <ligand>
        <name>Mg(2+)</name>
        <dbReference type="ChEBI" id="CHEBI:18420"/>
    </ligand>
</feature>
<evidence type="ECO:0000259" key="7">
    <source>
        <dbReference type="SMART" id="SM00955"/>
    </source>
</evidence>
<dbReference type="PANTHER" id="PTHR23355">
    <property type="entry name" value="RIBONUCLEASE"/>
    <property type="match status" value="1"/>
</dbReference>
<evidence type="ECO:0000256" key="5">
    <source>
        <dbReference type="HAMAP-Rule" id="MF_03045"/>
    </source>
</evidence>
<feature type="compositionally biased region" description="Basic and acidic residues" evidence="6">
    <location>
        <begin position="32"/>
        <end position="43"/>
    </location>
</feature>
<evidence type="ECO:0000313" key="8">
    <source>
        <dbReference type="EMBL" id="KAE9605874.1"/>
    </source>
</evidence>
<dbReference type="GO" id="GO:0000956">
    <property type="term" value="P:nuclear-transcribed mRNA catabolic process"/>
    <property type="evidence" value="ECO:0007669"/>
    <property type="project" value="UniProtKB-UniRule"/>
</dbReference>
<dbReference type="Pfam" id="PF00773">
    <property type="entry name" value="RNB"/>
    <property type="match status" value="1"/>
</dbReference>
<organism evidence="8 9">
    <name type="scientific">Lupinus albus</name>
    <name type="common">White lupine</name>
    <name type="synonym">Lupinus termis</name>
    <dbReference type="NCBI Taxonomy" id="3870"/>
    <lineage>
        <taxon>Eukaryota</taxon>
        <taxon>Viridiplantae</taxon>
        <taxon>Streptophyta</taxon>
        <taxon>Embryophyta</taxon>
        <taxon>Tracheophyta</taxon>
        <taxon>Spermatophyta</taxon>
        <taxon>Magnoliopsida</taxon>
        <taxon>eudicotyledons</taxon>
        <taxon>Gunneridae</taxon>
        <taxon>Pentapetalae</taxon>
        <taxon>rosids</taxon>
        <taxon>fabids</taxon>
        <taxon>Fabales</taxon>
        <taxon>Fabaceae</taxon>
        <taxon>Papilionoideae</taxon>
        <taxon>50 kb inversion clade</taxon>
        <taxon>genistoids sensu lato</taxon>
        <taxon>core genistoids</taxon>
        <taxon>Genisteae</taxon>
        <taxon>Lupinus</taxon>
    </lineage>
</organism>
<dbReference type="GO" id="GO:0046872">
    <property type="term" value="F:metal ion binding"/>
    <property type="evidence" value="ECO:0007669"/>
    <property type="project" value="UniProtKB-KW"/>
</dbReference>
<dbReference type="PANTHER" id="PTHR23355:SF9">
    <property type="entry name" value="DIS3-LIKE EXONUCLEASE 2"/>
    <property type="match status" value="1"/>
</dbReference>
<dbReference type="Pfam" id="PF17849">
    <property type="entry name" value="OB_Dis3"/>
    <property type="match status" value="1"/>
</dbReference>
<feature type="site" description="Important for catalytic activity" evidence="5">
    <location>
        <position position="551"/>
    </location>
</feature>
<dbReference type="AlphaFoldDB" id="A0A6A4PX43"/>
<comment type="cofactor">
    <cofactor evidence="5">
        <name>Mg(2+)</name>
        <dbReference type="ChEBI" id="CHEBI:18420"/>
    </cofactor>
    <cofactor evidence="5">
        <name>Mn(2+)</name>
        <dbReference type="ChEBI" id="CHEBI:29035"/>
    </cofactor>
</comment>
<evidence type="ECO:0000256" key="6">
    <source>
        <dbReference type="SAM" id="MobiDB-lite"/>
    </source>
</evidence>
<evidence type="ECO:0000256" key="3">
    <source>
        <dbReference type="ARBA" id="ARBA00022842"/>
    </source>
</evidence>
<dbReference type="EMBL" id="WOCE01000010">
    <property type="protein sequence ID" value="KAE9605874.1"/>
    <property type="molecule type" value="Genomic_DNA"/>
</dbReference>
<dbReference type="InterPro" id="IPR028591">
    <property type="entry name" value="DIS3L2"/>
</dbReference>
<keyword evidence="5" id="KW-0464">Manganese</keyword>
<comment type="caution">
    <text evidence="8">The sequence shown here is derived from an EMBL/GenBank/DDBJ whole genome shotgun (WGS) entry which is preliminary data.</text>
</comment>
<reference evidence="9" key="1">
    <citation type="journal article" date="2020" name="Nat. Commun.">
        <title>Genome sequence of the cluster root forming white lupin.</title>
        <authorList>
            <person name="Hufnagel B."/>
            <person name="Marques A."/>
            <person name="Soriano A."/>
            <person name="Marques L."/>
            <person name="Divol F."/>
            <person name="Doumas P."/>
            <person name="Sallet E."/>
            <person name="Mancinotti D."/>
            <person name="Carrere S."/>
            <person name="Marande W."/>
            <person name="Arribat S."/>
            <person name="Keller J."/>
            <person name="Huneau C."/>
            <person name="Blein T."/>
            <person name="Aime D."/>
            <person name="Laguerre M."/>
            <person name="Taylor J."/>
            <person name="Schubert V."/>
            <person name="Nelson M."/>
            <person name="Geu-Flores F."/>
            <person name="Crespi M."/>
            <person name="Gallardo-Guerrero K."/>
            <person name="Delaux P.-M."/>
            <person name="Salse J."/>
            <person name="Berges H."/>
            <person name="Guyot R."/>
            <person name="Gouzy J."/>
            <person name="Peret B."/>
        </authorList>
    </citation>
    <scope>NUCLEOTIDE SEQUENCE [LARGE SCALE GENOMIC DNA]</scope>
    <source>
        <strain evidence="9">cv. Amiga</strain>
    </source>
</reference>
<keyword evidence="1 5" id="KW-0963">Cytoplasm</keyword>
<feature type="region of interest" description="Disordered" evidence="6">
    <location>
        <begin position="1"/>
        <end position="62"/>
    </location>
</feature>
<keyword evidence="3 5" id="KW-0460">Magnesium</keyword>
<sequence>MRSAFYGEKDTKKKNRRSKQDHAHSTTASEVSEIHELSLDCSEKNGTPTHKRTDAALSSSTNQHGVNFTSLNEQGLSKSSKVSFVSMPPMHINGQVEYFDLQDIEDTETHKGGTGLKSFSESTVCRGSSGTTTNEKKESVPCGQIGHYGQRTYFSPHWSMDAVEKAIEVSNVNGDVFKAPFYVNAHNRLEAYCRIDGMPTDILINGIPAQNRAVEGDIVAVKIDPLSMWTKIKGPSVSVACKNTVPLEVCNVLMEDDKVYDNFCEVEGKLDAKRESGHYRSSTGQNNEGGDKKSIPSRSNHFPESRYDYENNGSMGSTLNLKPHGITSLDTVDGLLCPAFDSLKIKCCNEKSEVIDALEKFCLLSNSFPSKRPTGKVVAIIERSAHRDRIVGHLYSKNWSAPTAMSKKDSRKNKNLSSDHEHIQLIPTDPKFPNMTCFVEELPKCVKKRVKSGDVTVDIDLVAAQFDDWDEESFLPKAHILHIFGHGSKVQPQLDAILFRNAICLSEFSPEALSCLPCVPWDVPLKEIQSRKDLRNLCIFTIDPSTATDLDDALSIEKLPSGNYRVGIHIADVSYYVLPDTALDREAQRRSTSVYMLQRKLPMLPPLLSENIGSLNPGVDRLTVSMLLDINLAGNVVDRWIGRSVIQSCCNLSYEHAQEIIDRATGSNTVANEYPKVYGRFELPDIISSVKSLYEISNVLKHKRITVGALRLDNPKIVFLLDEHGIPYDSVLSERKESNFLVEEFMLLANRTAAEIIFRAYPNCALLRRHPEPNKRKLRDFMSFCLKHGLKMKISSSGEIHSSLEQIREQLKGDPVLYDIVVSYATRSMQSASYFCSGDLKGNDHECGHYSLAVPFYTHFTSPLRRYPDIVVHRTLLAVIEAEELYFNDQNALQVNKDVEVHKRCFMGIHFDKNAAESMEGRVALSAAALKHRIQCADVLSDVAAYCNQRKLASRYVKDASDKLYMWFLLKKKGVLLSEARVLGLGPKFMSIYIPRLAIERRIYYDEVEGLTVEWFQKTSTLVLSMSATNRRAFRRGGSNKWRNFDEVSLLTCPYNQDAAIESIIDGELGSRPVNSEAKIDPAFFPLTLRILSTLPVALHAVGCDDGHPDIGARLYMSSYS</sequence>
<comment type="similarity">
    <text evidence="5">Belongs to the RNR ribonuclease family. DIS3L2 subfamily.</text>
</comment>
<protein>
    <recommendedName>
        <fullName evidence="5">DIS3-like exonuclease 2</fullName>
        <ecNumber evidence="5">3.1.13.-</ecNumber>
    </recommendedName>
</protein>
<dbReference type="InterPro" id="IPR050180">
    <property type="entry name" value="RNR_Ribonuclease"/>
</dbReference>
<dbReference type="Gene3D" id="2.40.50.700">
    <property type="match status" value="1"/>
</dbReference>
<name>A0A6A4PX43_LUPAL</name>
<feature type="compositionally biased region" description="Polar residues" evidence="6">
    <location>
        <begin position="279"/>
        <end position="288"/>
    </location>
</feature>
<keyword evidence="2 5" id="KW-0479">Metal-binding</keyword>
<dbReference type="InterPro" id="IPR012340">
    <property type="entry name" value="NA-bd_OB-fold"/>
</dbReference>
<proteinExistence type="inferred from homology"/>
<feature type="compositionally biased region" description="Polar residues" evidence="6">
    <location>
        <begin position="117"/>
        <end position="133"/>
    </location>
</feature>
<evidence type="ECO:0000256" key="2">
    <source>
        <dbReference type="ARBA" id="ARBA00022723"/>
    </source>
</evidence>
<dbReference type="OrthoDB" id="372421at2759"/>
<dbReference type="Gene3D" id="2.40.50.690">
    <property type="match status" value="1"/>
</dbReference>
<feature type="domain" description="RNB" evidence="7">
    <location>
        <begin position="531"/>
        <end position="882"/>
    </location>
</feature>
<keyword evidence="4 5" id="KW-0694">RNA-binding</keyword>
<dbReference type="InterPro" id="IPR022966">
    <property type="entry name" value="RNase_II/R_CS"/>
</dbReference>
<dbReference type="Proteomes" id="UP000447434">
    <property type="component" value="Chromosome 10"/>
</dbReference>
<accession>A0A6A4PX43</accession>
<evidence type="ECO:0000256" key="4">
    <source>
        <dbReference type="ARBA" id="ARBA00022884"/>
    </source>
</evidence>
<dbReference type="SMART" id="SM00955">
    <property type="entry name" value="RNB"/>
    <property type="match status" value="1"/>
</dbReference>
<dbReference type="HAMAP" id="MF_03045">
    <property type="entry name" value="DIS3L2"/>
    <property type="match status" value="1"/>
</dbReference>
<dbReference type="GO" id="GO:0003723">
    <property type="term" value="F:RNA binding"/>
    <property type="evidence" value="ECO:0007669"/>
    <property type="project" value="UniProtKB-KW"/>
</dbReference>
<dbReference type="GO" id="GO:1990074">
    <property type="term" value="P:polyuridylation-dependent mRNA catabolic process"/>
    <property type="evidence" value="ECO:0007669"/>
    <property type="project" value="UniProtKB-UniRule"/>
</dbReference>
<keyword evidence="5" id="KW-0540">Nuclease</keyword>
<gene>
    <name evidence="8" type="ORF">Lalb_Chr10g0101931</name>
</gene>
<comment type="subcellular location">
    <subcellularLocation>
        <location evidence="5">Cytoplasm</location>
    </subcellularLocation>
    <subcellularLocation>
        <location evidence="5">Cytoplasm</location>
        <location evidence="5">P-body</location>
    </subcellularLocation>
</comment>
<keyword evidence="5" id="KW-0269">Exonuclease</keyword>